<dbReference type="GO" id="GO:0051287">
    <property type="term" value="F:NAD binding"/>
    <property type="evidence" value="ECO:0007669"/>
    <property type="project" value="InterPro"/>
</dbReference>
<feature type="binding site" evidence="5">
    <location>
        <position position="33"/>
    </location>
    <ligand>
        <name>NAD(+)</name>
        <dbReference type="ChEBI" id="CHEBI:57540"/>
    </ligand>
</feature>
<evidence type="ECO:0000313" key="11">
    <source>
        <dbReference type="Proteomes" id="UP000245870"/>
    </source>
</evidence>
<dbReference type="Gene3D" id="3.40.50.720">
    <property type="entry name" value="NAD(P)-binding Rossmann-like Domain"/>
    <property type="match status" value="1"/>
</dbReference>
<dbReference type="EC" id="1.2.1.-" evidence="8"/>
<dbReference type="GO" id="GO:0050661">
    <property type="term" value="F:NADP binding"/>
    <property type="evidence" value="ECO:0007669"/>
    <property type="project" value="InterPro"/>
</dbReference>
<evidence type="ECO:0000256" key="6">
    <source>
        <dbReference type="PIRSR" id="PIRSR000149-4"/>
    </source>
</evidence>
<feature type="binding site" evidence="5">
    <location>
        <begin position="11"/>
        <end position="12"/>
    </location>
    <ligand>
        <name>NAD(+)</name>
        <dbReference type="ChEBI" id="CHEBI:57540"/>
    </ligand>
</feature>
<keyword evidence="5" id="KW-0520">NAD</keyword>
<dbReference type="GO" id="GO:0016620">
    <property type="term" value="F:oxidoreductase activity, acting on the aldehyde or oxo group of donors, NAD or NADP as acceptor"/>
    <property type="evidence" value="ECO:0007669"/>
    <property type="project" value="InterPro"/>
</dbReference>
<feature type="binding site" evidence="5">
    <location>
        <position position="336"/>
    </location>
    <ligand>
        <name>NAD(+)</name>
        <dbReference type="ChEBI" id="CHEBI:57540"/>
    </ligand>
</feature>
<dbReference type="AlphaFoldDB" id="A0A2U0U6Z3"/>
<dbReference type="OrthoDB" id="9803304at2"/>
<feature type="binding site" evidence="4">
    <location>
        <begin position="230"/>
        <end position="231"/>
    </location>
    <ligand>
        <name>D-glyceraldehyde 3-phosphate</name>
        <dbReference type="ChEBI" id="CHEBI:59776"/>
    </ligand>
</feature>
<dbReference type="GO" id="GO:0006006">
    <property type="term" value="P:glucose metabolic process"/>
    <property type="evidence" value="ECO:0007669"/>
    <property type="project" value="InterPro"/>
</dbReference>
<dbReference type="InterPro" id="IPR020830">
    <property type="entry name" value="GlycerAld_3-P_DH_AS"/>
</dbReference>
<dbReference type="EMBL" id="QENY01000013">
    <property type="protein sequence ID" value="PVX53395.1"/>
    <property type="molecule type" value="Genomic_DNA"/>
</dbReference>
<evidence type="ECO:0000256" key="4">
    <source>
        <dbReference type="PIRSR" id="PIRSR000149-2"/>
    </source>
</evidence>
<evidence type="ECO:0000256" key="5">
    <source>
        <dbReference type="PIRSR" id="PIRSR000149-3"/>
    </source>
</evidence>
<sequence>MTKVAINGFGRIGRLAFRQMFESDGYEVVAINDLTSPKMLAHLLKYDTAQGGFAGKYGEGKHTVDFKDSVLGEDGKTVVTPGSITVDGKEITIYAKPNAAELPWGELGVDVVLECTGFYTSKAKASAHIQAGAKKVVISAPAGNDLPTIVYNTNHKTLKAGDTVVSAASCTTNCLAPMADALNKFAPIQSGIMSTIHAYTGDQMILDGPQRKGDLRRSRAGACNIVPNSTGAAKAIGLVIPELNGKLIGSAQRVPTPTGSTTILIAVVKGKDITVEGVNAAMKAAANESFGYNEDLIVSSDIIGMKFGSLFDATQTMVSKVDDDTYQVQVVSWYDNENSYTSQMVRTIKYLSELK</sequence>
<feature type="binding site" evidence="4">
    <location>
        <position position="200"/>
    </location>
    <ligand>
        <name>D-glyceraldehyde 3-phosphate</name>
        <dbReference type="ChEBI" id="CHEBI:59776"/>
    </ligand>
</feature>
<proteinExistence type="inferred from homology"/>
<feature type="domain" description="Glyceraldehyde 3-phosphate dehydrogenase NAD(P) binding" evidence="9">
    <location>
        <begin position="2"/>
        <end position="170"/>
    </location>
</feature>
<keyword evidence="5" id="KW-0547">Nucleotide-binding</keyword>
<evidence type="ECO:0000256" key="8">
    <source>
        <dbReference type="RuleBase" id="RU361160"/>
    </source>
</evidence>
<dbReference type="PRINTS" id="PR00078">
    <property type="entry name" value="G3PDHDRGNASE"/>
</dbReference>
<evidence type="ECO:0000259" key="9">
    <source>
        <dbReference type="SMART" id="SM00846"/>
    </source>
</evidence>
<gene>
    <name evidence="10" type="ORF">C7379_11357</name>
</gene>
<dbReference type="SUPFAM" id="SSF51735">
    <property type="entry name" value="NAD(P)-binding Rossmann-fold domains"/>
    <property type="match status" value="1"/>
</dbReference>
<dbReference type="NCBIfam" id="TIGR01534">
    <property type="entry name" value="GAPDH-I"/>
    <property type="match status" value="1"/>
</dbReference>
<evidence type="ECO:0000256" key="3">
    <source>
        <dbReference type="PIRSR" id="PIRSR000149-1"/>
    </source>
</evidence>
<feature type="active site" description="Nucleophile" evidence="3">
    <location>
        <position position="170"/>
    </location>
</feature>
<dbReference type="FunFam" id="3.30.360.10:FF:000002">
    <property type="entry name" value="Glyceraldehyde-3-phosphate dehydrogenase"/>
    <property type="match status" value="1"/>
</dbReference>
<dbReference type="InterPro" id="IPR020829">
    <property type="entry name" value="GlycerAld_3-P_DH_cat"/>
</dbReference>
<feature type="binding site" evidence="5">
    <location>
        <position position="139"/>
    </location>
    <ligand>
        <name>NAD(+)</name>
        <dbReference type="ChEBI" id="CHEBI:57540"/>
    </ligand>
</feature>
<name>A0A2U0U6Z3_9BACT</name>
<evidence type="ECO:0000256" key="7">
    <source>
        <dbReference type="RuleBase" id="RU000397"/>
    </source>
</evidence>
<comment type="caution">
    <text evidence="10">The sequence shown here is derived from an EMBL/GenBank/DDBJ whole genome shotgun (WGS) entry which is preliminary data.</text>
</comment>
<dbReference type="InterPro" id="IPR020828">
    <property type="entry name" value="GlycerAld_3-P_DH_NAD(P)-bd"/>
</dbReference>
<dbReference type="CDD" id="cd18126">
    <property type="entry name" value="GAPDH_I_C"/>
    <property type="match status" value="1"/>
</dbReference>
<dbReference type="PIRSF" id="PIRSF000149">
    <property type="entry name" value="GAP_DH"/>
    <property type="match status" value="1"/>
</dbReference>
<dbReference type="Proteomes" id="UP000245870">
    <property type="component" value="Unassembled WGS sequence"/>
</dbReference>
<evidence type="ECO:0000256" key="2">
    <source>
        <dbReference type="ARBA" id="ARBA00023002"/>
    </source>
</evidence>
<dbReference type="Pfam" id="PF02800">
    <property type="entry name" value="Gp_dh_C"/>
    <property type="match status" value="1"/>
</dbReference>
<dbReference type="PANTHER" id="PTHR43148">
    <property type="entry name" value="GLYCERALDEHYDE-3-PHOSPHATE DEHYDROGENASE 2"/>
    <property type="match status" value="1"/>
</dbReference>
<feature type="binding site" evidence="4">
    <location>
        <begin position="169"/>
        <end position="171"/>
    </location>
    <ligand>
        <name>D-glyceraldehyde 3-phosphate</name>
        <dbReference type="ChEBI" id="CHEBI:59776"/>
    </ligand>
</feature>
<accession>A0A2U0U6Z3</accession>
<keyword evidence="11" id="KW-1185">Reference proteome</keyword>
<comment type="similarity">
    <text evidence="1 7">Belongs to the glyceraldehyde-3-phosphate dehydrogenase family.</text>
</comment>
<dbReference type="CDD" id="cd05214">
    <property type="entry name" value="GAPDH_I_N"/>
    <property type="match status" value="1"/>
</dbReference>
<dbReference type="PROSITE" id="PS00071">
    <property type="entry name" value="GAPDH"/>
    <property type="match status" value="1"/>
</dbReference>
<dbReference type="InterPro" id="IPR006424">
    <property type="entry name" value="Glyceraldehyde-3-P_DH_1"/>
</dbReference>
<reference evidence="10 11" key="1">
    <citation type="submission" date="2018-05" db="EMBL/GenBank/DDBJ databases">
        <title>Genomic Encyclopedia of Type Strains, Phase IV (KMG-IV): sequencing the most valuable type-strain genomes for metagenomic binning, comparative biology and taxonomic classification.</title>
        <authorList>
            <person name="Goeker M."/>
        </authorList>
    </citation>
    <scope>NUCLEOTIDE SEQUENCE [LARGE SCALE GENOMIC DNA]</scope>
    <source>
        <strain evidence="10 11">DSM 100333</strain>
    </source>
</reference>
<protein>
    <recommendedName>
        <fullName evidence="8">Glyceraldehyde-3-phosphate dehydrogenase</fullName>
        <ecNumber evidence="8">1.2.1.-</ecNumber>
    </recommendedName>
</protein>
<feature type="site" description="Activates thiol group during catalysis" evidence="6">
    <location>
        <position position="197"/>
    </location>
</feature>
<dbReference type="InterPro" id="IPR036291">
    <property type="entry name" value="NAD(P)-bd_dom_sf"/>
</dbReference>
<keyword evidence="2 8" id="KW-0560">Oxidoreductase</keyword>
<dbReference type="RefSeq" id="WP_116616768.1">
    <property type="nucleotide sequence ID" value="NZ_CALDWB010000025.1"/>
</dbReference>
<dbReference type="SMART" id="SM00846">
    <property type="entry name" value="Gp_dh_N"/>
    <property type="match status" value="1"/>
</dbReference>
<evidence type="ECO:0000256" key="1">
    <source>
        <dbReference type="ARBA" id="ARBA00007406"/>
    </source>
</evidence>
<dbReference type="InterPro" id="IPR020831">
    <property type="entry name" value="GlycerAld/Erythrose_P_DH"/>
</dbReference>
<evidence type="ECO:0000313" key="10">
    <source>
        <dbReference type="EMBL" id="PVX53395.1"/>
    </source>
</evidence>
<dbReference type="Pfam" id="PF00044">
    <property type="entry name" value="Gp_dh_N"/>
    <property type="match status" value="2"/>
</dbReference>
<dbReference type="SUPFAM" id="SSF55347">
    <property type="entry name" value="Glyceraldehyde-3-phosphate dehydrogenase-like, C-terminal domain"/>
    <property type="match status" value="1"/>
</dbReference>
<dbReference type="Gene3D" id="3.30.360.10">
    <property type="entry name" value="Dihydrodipicolinate Reductase, domain 2"/>
    <property type="match status" value="1"/>
</dbReference>
<organism evidence="10 11">
    <name type="scientific">Hallella colorans</name>
    <dbReference type="NCBI Taxonomy" id="1703337"/>
    <lineage>
        <taxon>Bacteria</taxon>
        <taxon>Pseudomonadati</taxon>
        <taxon>Bacteroidota</taxon>
        <taxon>Bacteroidia</taxon>
        <taxon>Bacteroidales</taxon>
        <taxon>Prevotellaceae</taxon>
        <taxon>Hallella</taxon>
    </lineage>
</organism>
<feature type="binding site" evidence="4">
    <location>
        <position position="253"/>
    </location>
    <ligand>
        <name>D-glyceraldehyde 3-phosphate</name>
        <dbReference type="ChEBI" id="CHEBI:59776"/>
    </ligand>
</feature>